<evidence type="ECO:0008006" key="3">
    <source>
        <dbReference type="Google" id="ProtNLM"/>
    </source>
</evidence>
<name>A0ABS1IUZ2_9GAMM</name>
<reference evidence="1 2" key="1">
    <citation type="submission" date="2020-11" db="EMBL/GenBank/DDBJ databases">
        <title>Insectihabitans protaetiae gen. nov. sp. nov. and Insectihabitans allomyrinae sp. nov., isolated from larvae of Protaetia brevitarsis seulensis and Allomyrina dichotoma, respectively.</title>
        <authorList>
            <person name="Lee S.D."/>
            <person name="Byeon Y.-S."/>
            <person name="Kim S.-M."/>
            <person name="Yang H.L."/>
            <person name="Kim I.S."/>
        </authorList>
    </citation>
    <scope>NUCLEOTIDE SEQUENCE [LARGE SCALE GENOMIC DNA]</scope>
    <source>
        <strain evidence="1 2">BWR-B9</strain>
    </source>
</reference>
<dbReference type="Proteomes" id="UP001296921">
    <property type="component" value="Unassembled WGS sequence"/>
</dbReference>
<organism evidence="1 2">
    <name type="scientific">Limnobaculum allomyrinae</name>
    <dbReference type="NCBI Taxonomy" id="2791986"/>
    <lineage>
        <taxon>Bacteria</taxon>
        <taxon>Pseudomonadati</taxon>
        <taxon>Pseudomonadota</taxon>
        <taxon>Gammaproteobacteria</taxon>
        <taxon>Enterobacterales</taxon>
        <taxon>Budviciaceae</taxon>
        <taxon>Limnobaculum</taxon>
    </lineage>
</organism>
<evidence type="ECO:0000313" key="2">
    <source>
        <dbReference type="Proteomes" id="UP001296921"/>
    </source>
</evidence>
<accession>A0ABS1IUZ2</accession>
<gene>
    <name evidence="1" type="ORF">I2494_18025</name>
</gene>
<evidence type="ECO:0000313" key="1">
    <source>
        <dbReference type="EMBL" id="MBK5145580.1"/>
    </source>
</evidence>
<sequence length="72" mass="8071">MIKVIVDLSEATKEEMESYLSSDLRNALMSRTPIPTPGNWNGLTEFLTIQTINPSIDCQTGKYITVNDVTHQ</sequence>
<comment type="caution">
    <text evidence="1">The sequence shown here is derived from an EMBL/GenBank/DDBJ whole genome shotgun (WGS) entry which is preliminary data.</text>
</comment>
<dbReference type="EMBL" id="JADRCR010000012">
    <property type="protein sequence ID" value="MBK5145580.1"/>
    <property type="molecule type" value="Genomic_DNA"/>
</dbReference>
<proteinExistence type="predicted"/>
<dbReference type="RefSeq" id="WP_218468460.1">
    <property type="nucleotide sequence ID" value="NZ_JADRCR010000012.1"/>
</dbReference>
<keyword evidence="2" id="KW-1185">Reference proteome</keyword>
<protein>
    <recommendedName>
        <fullName evidence="3">XRE family transcriptional regulator</fullName>
    </recommendedName>
</protein>